<reference evidence="2" key="1">
    <citation type="submission" date="2020-05" db="EMBL/GenBank/DDBJ databases">
        <title>Phylogenomic resolution of chytrid fungi.</title>
        <authorList>
            <person name="Stajich J.E."/>
            <person name="Amses K."/>
            <person name="Simmons R."/>
            <person name="Seto K."/>
            <person name="Myers J."/>
            <person name="Bonds A."/>
            <person name="Quandt C.A."/>
            <person name="Barry K."/>
            <person name="Liu P."/>
            <person name="Grigoriev I."/>
            <person name="Longcore J.E."/>
            <person name="James T.Y."/>
        </authorList>
    </citation>
    <scope>NUCLEOTIDE SEQUENCE</scope>
    <source>
        <strain evidence="2">JEL0318</strain>
    </source>
</reference>
<sequence>MPAAVLSSFSSQPTVSEPVSDARGQQVAVEEALKLLRDFLSHVGHNAASGDIQSASLTLLCLGEPPKQTQRVPQSTPNSPVAEVLHKMRTARKAKELRRARKDSACSIAESNGSTVGGERDVPEVFSTGAKSFNDRDLRQQVLLKVWDQARLRRWWDWHDRQMEDLKALKTVRRRQFLTNLRQHPWVAKPEAPQALPRPSDEEVRKLRRFHLLTKLRTSPDALDPVPQPSPAELSPEQRQANLLKRKESLSKLRSRSMSRPSSPSPSPLSPKSPLSPLAAPFVPRLPTPPPSFIFRTPEEHRKSLTGANSGSFTPRTSSPDFWAQWAAQETLVEQRESIRSAVDSVLYQSPMPQGMSKRLNAKRMWLEEDAAW</sequence>
<feature type="region of interest" description="Disordered" evidence="1">
    <location>
        <begin position="102"/>
        <end position="121"/>
    </location>
</feature>
<proteinExistence type="predicted"/>
<gene>
    <name evidence="2" type="ORF">HK097_007877</name>
</gene>
<evidence type="ECO:0000256" key="1">
    <source>
        <dbReference type="SAM" id="MobiDB-lite"/>
    </source>
</evidence>
<evidence type="ECO:0000313" key="2">
    <source>
        <dbReference type="EMBL" id="KAJ3056153.1"/>
    </source>
</evidence>
<accession>A0AAD5X8K1</accession>
<dbReference type="EMBL" id="JADGJD010000043">
    <property type="protein sequence ID" value="KAJ3056153.1"/>
    <property type="molecule type" value="Genomic_DNA"/>
</dbReference>
<keyword evidence="3" id="KW-1185">Reference proteome</keyword>
<comment type="caution">
    <text evidence="2">The sequence shown here is derived from an EMBL/GenBank/DDBJ whole genome shotgun (WGS) entry which is preliminary data.</text>
</comment>
<evidence type="ECO:0000313" key="3">
    <source>
        <dbReference type="Proteomes" id="UP001212841"/>
    </source>
</evidence>
<protein>
    <submittedName>
        <fullName evidence="2">Uncharacterized protein</fullName>
    </submittedName>
</protein>
<feature type="region of interest" description="Disordered" evidence="1">
    <location>
        <begin position="1"/>
        <end position="23"/>
    </location>
</feature>
<feature type="region of interest" description="Disordered" evidence="1">
    <location>
        <begin position="218"/>
        <end position="283"/>
    </location>
</feature>
<feature type="compositionally biased region" description="Polar residues" evidence="1">
    <location>
        <begin position="7"/>
        <end position="17"/>
    </location>
</feature>
<dbReference type="Proteomes" id="UP001212841">
    <property type="component" value="Unassembled WGS sequence"/>
</dbReference>
<name>A0AAD5X8K1_9FUNG</name>
<dbReference type="AlphaFoldDB" id="A0AAD5X8K1"/>
<organism evidence="2 3">
    <name type="scientific">Rhizophlyctis rosea</name>
    <dbReference type="NCBI Taxonomy" id="64517"/>
    <lineage>
        <taxon>Eukaryota</taxon>
        <taxon>Fungi</taxon>
        <taxon>Fungi incertae sedis</taxon>
        <taxon>Chytridiomycota</taxon>
        <taxon>Chytridiomycota incertae sedis</taxon>
        <taxon>Chytridiomycetes</taxon>
        <taxon>Rhizophlyctidales</taxon>
        <taxon>Rhizophlyctidaceae</taxon>
        <taxon>Rhizophlyctis</taxon>
    </lineage>
</organism>